<protein>
    <submittedName>
        <fullName evidence="3">Two pore domain potassium channel family protein</fullName>
    </submittedName>
</protein>
<feature type="transmembrane region" description="Helical" evidence="1">
    <location>
        <begin position="71"/>
        <end position="88"/>
    </location>
</feature>
<keyword evidence="1" id="KW-1133">Transmembrane helix</keyword>
<dbReference type="EMBL" id="VASG01000001">
    <property type="protein sequence ID" value="TLP78138.1"/>
    <property type="molecule type" value="Genomic_DNA"/>
</dbReference>
<feature type="domain" description="Potassium channel" evidence="2">
    <location>
        <begin position="192"/>
        <end position="242"/>
    </location>
</feature>
<feature type="transmembrane region" description="Helical" evidence="1">
    <location>
        <begin position="121"/>
        <end position="140"/>
    </location>
</feature>
<reference evidence="3 4" key="1">
    <citation type="submission" date="2019-05" db="EMBL/GenBank/DDBJ databases">
        <authorList>
            <person name="Moore K."/>
            <person name="O'Neill P."/>
            <person name="Farbos A."/>
            <person name="Studholme D.J."/>
        </authorList>
    </citation>
    <scope>NUCLEOTIDE SEQUENCE [LARGE SCALE GENOMIC DNA]</scope>
    <source>
        <strain evidence="3 4">DSM 9128</strain>
    </source>
</reference>
<evidence type="ECO:0000256" key="1">
    <source>
        <dbReference type="SAM" id="Phobius"/>
    </source>
</evidence>
<gene>
    <name evidence="3" type="ORF">FEA48_02795</name>
</gene>
<keyword evidence="3" id="KW-0407">Ion channel</keyword>
<dbReference type="Gene3D" id="1.10.287.70">
    <property type="match status" value="1"/>
</dbReference>
<feature type="transmembrane region" description="Helical" evidence="1">
    <location>
        <begin position="152"/>
        <end position="174"/>
    </location>
</feature>
<organism evidence="3 4">
    <name type="scientific">Pseudomonas nitroreducens</name>
    <dbReference type="NCBI Taxonomy" id="46680"/>
    <lineage>
        <taxon>Bacteria</taxon>
        <taxon>Pseudomonadati</taxon>
        <taxon>Pseudomonadota</taxon>
        <taxon>Gammaproteobacteria</taxon>
        <taxon>Pseudomonadales</taxon>
        <taxon>Pseudomonadaceae</taxon>
        <taxon>Pseudomonas</taxon>
    </lineage>
</organism>
<dbReference type="Pfam" id="PF07885">
    <property type="entry name" value="Ion_trans_2"/>
    <property type="match status" value="1"/>
</dbReference>
<accession>A0A5R9AHV2</accession>
<dbReference type="Proteomes" id="UP000307510">
    <property type="component" value="Unassembled WGS sequence"/>
</dbReference>
<reference evidence="4" key="2">
    <citation type="submission" date="2019-06" db="EMBL/GenBank/DDBJ databases">
        <title>AzeR, a transcriptional regulator that responds to azelaic acid in Pseudomonas nitroreducens.</title>
        <authorList>
            <person name="Bez C."/>
            <person name="Javvadi S.G."/>
            <person name="Bertani I."/>
            <person name="Devescovi G."/>
            <person name="Studholme D.J."/>
            <person name="Geller A."/>
            <person name="Levy A."/>
            <person name="Venturi V."/>
        </authorList>
    </citation>
    <scope>NUCLEOTIDE SEQUENCE [LARGE SCALE GENOMIC DNA]</scope>
    <source>
        <strain evidence="4">DSM 9128</strain>
    </source>
</reference>
<evidence type="ECO:0000259" key="2">
    <source>
        <dbReference type="Pfam" id="PF07885"/>
    </source>
</evidence>
<feature type="transmembrane region" description="Helical" evidence="1">
    <location>
        <begin position="93"/>
        <end position="115"/>
    </location>
</feature>
<comment type="caution">
    <text evidence="3">The sequence shown here is derived from an EMBL/GenBank/DDBJ whole genome shotgun (WGS) entry which is preliminary data.</text>
</comment>
<feature type="transmembrane region" description="Helical" evidence="1">
    <location>
        <begin position="47"/>
        <end position="65"/>
    </location>
</feature>
<name>A0A5R9AHV2_PSENT</name>
<dbReference type="AlphaFoldDB" id="A0A5R9AHV2"/>
<dbReference type="InterPro" id="IPR013099">
    <property type="entry name" value="K_chnl_dom"/>
</dbReference>
<feature type="transmembrane region" description="Helical" evidence="1">
    <location>
        <begin position="225"/>
        <end position="243"/>
    </location>
</feature>
<keyword evidence="3" id="KW-0813">Transport</keyword>
<evidence type="ECO:0000313" key="3">
    <source>
        <dbReference type="EMBL" id="TLP78138.1"/>
    </source>
</evidence>
<keyword evidence="1" id="KW-0472">Membrane</keyword>
<dbReference type="SUPFAM" id="SSF81324">
    <property type="entry name" value="Voltage-gated potassium channels"/>
    <property type="match status" value="1"/>
</dbReference>
<keyword evidence="1" id="KW-0812">Transmembrane</keyword>
<proteinExistence type="predicted"/>
<sequence>MANRTFLSCRSCSIPRYRHGALVRPGRDWPPVKDRGPSALNSFLLRYRFRLLLNSILLLLVVLAFPSPNPLLELCSLLLMVLAGLNTVRSHSLLFSFISVMGVLSLFMLFAPAAWHVHPALQRGIPQLIFIQLLVVALFRRVTQERPVTRELLYGLCALYLNFALSFALAYNLIEDLRPGSFQTNNGALHLDAFIYFSMITLTTIGYGDIVPVNPLARLLAGSEAIMGALFIALAVARGLSLMSDDSKD</sequence>
<dbReference type="GO" id="GO:0034220">
    <property type="term" value="P:monoatomic ion transmembrane transport"/>
    <property type="evidence" value="ECO:0007669"/>
    <property type="project" value="UniProtKB-KW"/>
</dbReference>
<evidence type="ECO:0000313" key="4">
    <source>
        <dbReference type="Proteomes" id="UP000307510"/>
    </source>
</evidence>
<keyword evidence="3" id="KW-0406">Ion transport</keyword>
<feature type="transmembrane region" description="Helical" evidence="1">
    <location>
        <begin position="194"/>
        <end position="213"/>
    </location>
</feature>